<keyword evidence="3" id="KW-1185">Reference proteome</keyword>
<dbReference type="AlphaFoldDB" id="A0A843VWX1"/>
<protein>
    <submittedName>
        <fullName evidence="2">Uncharacterized protein</fullName>
    </submittedName>
</protein>
<accession>A0A843VWX1</accession>
<feature type="region of interest" description="Disordered" evidence="1">
    <location>
        <begin position="239"/>
        <end position="261"/>
    </location>
</feature>
<dbReference type="EMBL" id="NMUH01002368">
    <property type="protein sequence ID" value="MQL99546.1"/>
    <property type="molecule type" value="Genomic_DNA"/>
</dbReference>
<evidence type="ECO:0000313" key="2">
    <source>
        <dbReference type="EMBL" id="MQL99546.1"/>
    </source>
</evidence>
<proteinExistence type="predicted"/>
<evidence type="ECO:0000313" key="3">
    <source>
        <dbReference type="Proteomes" id="UP000652761"/>
    </source>
</evidence>
<organism evidence="2 3">
    <name type="scientific">Colocasia esculenta</name>
    <name type="common">Wild taro</name>
    <name type="synonym">Arum esculentum</name>
    <dbReference type="NCBI Taxonomy" id="4460"/>
    <lineage>
        <taxon>Eukaryota</taxon>
        <taxon>Viridiplantae</taxon>
        <taxon>Streptophyta</taxon>
        <taxon>Embryophyta</taxon>
        <taxon>Tracheophyta</taxon>
        <taxon>Spermatophyta</taxon>
        <taxon>Magnoliopsida</taxon>
        <taxon>Liliopsida</taxon>
        <taxon>Araceae</taxon>
        <taxon>Aroideae</taxon>
        <taxon>Colocasieae</taxon>
        <taxon>Colocasia</taxon>
    </lineage>
</organism>
<dbReference type="Proteomes" id="UP000652761">
    <property type="component" value="Unassembled WGS sequence"/>
</dbReference>
<evidence type="ECO:0000256" key="1">
    <source>
        <dbReference type="SAM" id="MobiDB-lite"/>
    </source>
</evidence>
<reference evidence="2" key="1">
    <citation type="submission" date="2017-07" db="EMBL/GenBank/DDBJ databases">
        <title>Taro Niue Genome Assembly and Annotation.</title>
        <authorList>
            <person name="Atibalentja N."/>
            <person name="Keating K."/>
            <person name="Fields C.J."/>
        </authorList>
    </citation>
    <scope>NUCLEOTIDE SEQUENCE</scope>
    <source>
        <strain evidence="2">Niue_2</strain>
        <tissue evidence="2">Leaf</tissue>
    </source>
</reference>
<sequence>MVRKALLLEDSLAIAKNIKNNMVKRELGTVSKRPQAVVETKRPIGQAGNQPVKKFRDGGNQHAPINRELCKHCDKPPSPCAASLTTSPEHNSCWRPEHAPLPPLVVAATAASLERNDRRGPRHAPTPPLSTAAAALLTLAVRHNSVMEAAAHTPGVSFGPLVVQDHIRNDYLTTPTRFEDFPPVVESPYFLGVIPVVLPTAAKTYEAKQAQEEPQAHEANLIKMFTTYVVNFVNASTAGKNKSRKPKRKPTTRGISSSGKTVRVGDLRIRLDESETTMIPERHVATIPVKNSFGILPKVRQHKPSFKVKNMKKQWMKAETRNHKFDNISFKKYKVNAEKNEIYSPPHIKEVWVTIEEAQEL</sequence>
<comment type="caution">
    <text evidence="2">The sequence shown here is derived from an EMBL/GenBank/DDBJ whole genome shotgun (WGS) entry which is preliminary data.</text>
</comment>
<name>A0A843VWX1_COLES</name>
<feature type="compositionally biased region" description="Basic residues" evidence="1">
    <location>
        <begin position="241"/>
        <end position="251"/>
    </location>
</feature>
<gene>
    <name evidence="2" type="ORF">Taro_032273</name>
</gene>